<evidence type="ECO:0000256" key="11">
    <source>
        <dbReference type="ARBA" id="ARBA00023289"/>
    </source>
</evidence>
<evidence type="ECO:0000256" key="7">
    <source>
        <dbReference type="ARBA" id="ARBA00022860"/>
    </source>
</evidence>
<dbReference type="InterPro" id="IPR011613">
    <property type="entry name" value="GH15-like"/>
</dbReference>
<evidence type="ECO:0000313" key="14">
    <source>
        <dbReference type="EMBL" id="OUD16332.1"/>
    </source>
</evidence>
<keyword evidence="9" id="KW-0119">Carbohydrate metabolism</keyword>
<dbReference type="Pfam" id="PF00723">
    <property type="entry name" value="Glyco_hydro_15"/>
    <property type="match status" value="1"/>
</dbReference>
<organism evidence="14 15">
    <name type="scientific">Thioflexithrix psekupsensis</name>
    <dbReference type="NCBI Taxonomy" id="1570016"/>
    <lineage>
        <taxon>Bacteria</taxon>
        <taxon>Pseudomonadati</taxon>
        <taxon>Pseudomonadota</taxon>
        <taxon>Gammaproteobacteria</taxon>
        <taxon>Thiotrichales</taxon>
        <taxon>Thioflexithrix</taxon>
    </lineage>
</organism>
<evidence type="ECO:0000256" key="10">
    <source>
        <dbReference type="ARBA" id="ARBA00023288"/>
    </source>
</evidence>
<sequence length="1060" mass="121464">MSEIKRLLAYYDKQIEAIILHRQHPITGLLPASTAVNQHGNYTDAWVRDNVYSILPVWGLALAYRRHQKEGESRRAYELEHRVIHLMRGLLIAMMKQSAKVERFKVTQCVEDALHAKYDTATGNSVVGDHEWGHLQIDATSLFLLMLAQMTASGLEIIWTIDEVNFVQNLIYYISRAYRTPDYGIWERGNKLNHGLPELNASSVGMAKAALECLDGFDLFGSRGGQRSVVHIIADSVARMRITLESLLPRESISKEVDAALLSIISFPAFSVESCDLVVKTREEIESKLKGNYGYKRFLRDGHQSVLEDTQRLHYDPQELKQFENIESEWPLFYTYLLLDAIFRGDKKQAELHRATLKKLCIEKNGFSLLPELYYVPKEAIHAERENPHSQTRLPNENVPLVWAQSLFLLGEMMLDGLLTPADIDPLKRHACLGKSLGTQVKIAWLAEDDSVKICLNKAGIASQTLQEIAPIQVRQVVELASVYAQVGKNQNLKLSGRPMRRLRGLAIARVFRLGGESMVFLPMFQNPRGFYVNVDSRFLMSRLAAELMYLQRHWENSKHPLLFVLMTNVLLADPHAQELLDWMNQLTAGKIPELNVEVGLLTDLLPQINEERIEYLHQFRFAPVHWQPLMLPPTELLIDDSQTFPLEADMAFQLAQQDIYTLITRLHNTANAYEQTHILNILWQQKGGHFEAPMTTVRSLTKQLYAHARSLKLWAVVRRAAGLLGKYDSSLDDAVADIIVHQRQVQVGRSYSDATLITAPLNNRHILKKIQQDGRPEEWILTQELLLYFSHLLKTQPQLLDGIITLRASYMIALMTSEIARKKNLPQDAAFEQLLTFSPYELLQQLKSVLQSYRECREQLLALEALHPQNPELCGDLHWVTFPADQTLNMDWHHWRETDGTAGRLTDKFYAALRLLLQRFKGVIIGDKLDSFNRLDSDSIHAEMTSEEKNFILRVEHLLNKIQAPEYRHLVIEAILALAEILKKNPDLNTTGDYLVFDVLIGHAVRLAWLSQSPQDRDNYEQKRSVAWQAFYQLPPHQVANFMMQAFEFLLTVEKNAVH</sequence>
<dbReference type="EMBL" id="MSLT01000001">
    <property type="protein sequence ID" value="OUD16332.1"/>
    <property type="molecule type" value="Genomic_DNA"/>
</dbReference>
<keyword evidence="5" id="KW-0597">Phosphoprotein</keyword>
<comment type="similarity">
    <text evidence="3">Belongs to the phosphorylase b kinase regulatory chain family.</text>
</comment>
<accession>A0A251XD23</accession>
<dbReference type="GO" id="GO:0005964">
    <property type="term" value="C:phosphorylase kinase complex"/>
    <property type="evidence" value="ECO:0007669"/>
    <property type="project" value="TreeGrafter"/>
</dbReference>
<dbReference type="RefSeq" id="WP_086486734.1">
    <property type="nucleotide sequence ID" value="NZ_MSLT01000001.1"/>
</dbReference>
<feature type="domain" description="GH15-like" evidence="12">
    <location>
        <begin position="9"/>
        <end position="810"/>
    </location>
</feature>
<keyword evidence="15" id="KW-1185">Reference proteome</keyword>
<dbReference type="FunFam" id="1.50.10.10:FF:000004">
    <property type="entry name" value="Phosphorylase b kinase regulatory subunit"/>
    <property type="match status" value="1"/>
</dbReference>
<comment type="subcellular location">
    <subcellularLocation>
        <location evidence="1">Cell membrane</location>
        <topology evidence="1">Lipid-anchor</topology>
        <orientation evidence="1">Cytoplasmic side</orientation>
    </subcellularLocation>
</comment>
<keyword evidence="10" id="KW-0449">Lipoprotein</keyword>
<dbReference type="GO" id="GO:0005886">
    <property type="term" value="C:plasma membrane"/>
    <property type="evidence" value="ECO:0007669"/>
    <property type="project" value="UniProtKB-SubCell"/>
</dbReference>
<evidence type="ECO:0000256" key="1">
    <source>
        <dbReference type="ARBA" id="ARBA00004342"/>
    </source>
</evidence>
<dbReference type="Gene3D" id="1.50.10.10">
    <property type="match status" value="1"/>
</dbReference>
<evidence type="ECO:0000256" key="5">
    <source>
        <dbReference type="ARBA" id="ARBA00022553"/>
    </source>
</evidence>
<keyword evidence="8" id="KW-0472">Membrane</keyword>
<name>A0A251XD23_9GAMM</name>
<dbReference type="OrthoDB" id="6091662at2"/>
<keyword evidence="4" id="KW-1003">Cell membrane</keyword>
<dbReference type="UniPathway" id="UPA00163"/>
<evidence type="ECO:0000256" key="4">
    <source>
        <dbReference type="ARBA" id="ARBA00022475"/>
    </source>
</evidence>
<evidence type="ECO:0000256" key="3">
    <source>
        <dbReference type="ARBA" id="ARBA00007128"/>
    </source>
</evidence>
<evidence type="ECO:0000259" key="12">
    <source>
        <dbReference type="Pfam" id="PF00723"/>
    </source>
</evidence>
<dbReference type="PANTHER" id="PTHR10749">
    <property type="entry name" value="PHOSPHORYLASE B KINASE REGULATORY SUBUNIT"/>
    <property type="match status" value="1"/>
</dbReference>
<dbReference type="InterPro" id="IPR012341">
    <property type="entry name" value="6hp_glycosidase-like_sf"/>
</dbReference>
<evidence type="ECO:0000313" key="15">
    <source>
        <dbReference type="Proteomes" id="UP000194798"/>
    </source>
</evidence>
<dbReference type="GO" id="GO:0005977">
    <property type="term" value="P:glycogen metabolic process"/>
    <property type="evidence" value="ECO:0007669"/>
    <property type="project" value="UniProtKB-UniPathway"/>
</dbReference>
<dbReference type="InterPro" id="IPR008734">
    <property type="entry name" value="PHK_A/B_su"/>
</dbReference>
<feature type="domain" description="Phosphorylase b kinase regulatory subunit alpha/beta C-terminal" evidence="13">
    <location>
        <begin position="823"/>
        <end position="1057"/>
    </location>
</feature>
<dbReference type="GO" id="GO:0005516">
    <property type="term" value="F:calmodulin binding"/>
    <property type="evidence" value="ECO:0007669"/>
    <property type="project" value="UniProtKB-KW"/>
</dbReference>
<dbReference type="AlphaFoldDB" id="A0A251XD23"/>
<dbReference type="SUPFAM" id="SSF48208">
    <property type="entry name" value="Six-hairpin glycosidases"/>
    <property type="match status" value="1"/>
</dbReference>
<evidence type="ECO:0000256" key="2">
    <source>
        <dbReference type="ARBA" id="ARBA00005131"/>
    </source>
</evidence>
<comment type="pathway">
    <text evidence="2">Glycan biosynthesis; glycogen metabolism.</text>
</comment>
<gene>
    <name evidence="14" type="ORF">TPSD3_00405</name>
</gene>
<dbReference type="InterPro" id="IPR045583">
    <property type="entry name" value="KPBA/B_C"/>
</dbReference>
<dbReference type="PANTHER" id="PTHR10749:SF8">
    <property type="entry name" value="PHOSPHORYLASE B KINASE REGULATORY SUBUNIT BETA"/>
    <property type="match status" value="1"/>
</dbReference>
<proteinExistence type="inferred from homology"/>
<evidence type="ECO:0000256" key="8">
    <source>
        <dbReference type="ARBA" id="ARBA00023136"/>
    </source>
</evidence>
<keyword evidence="6" id="KW-0321">Glycogen metabolism</keyword>
<dbReference type="InterPro" id="IPR008928">
    <property type="entry name" value="6-hairpin_glycosidase_sf"/>
</dbReference>
<protein>
    <submittedName>
        <fullName evidence="14">Uncharacterized protein</fullName>
    </submittedName>
</protein>
<dbReference type="Pfam" id="PF19292">
    <property type="entry name" value="KPBB_C"/>
    <property type="match status" value="1"/>
</dbReference>
<keyword evidence="11" id="KW-0636">Prenylation</keyword>
<evidence type="ECO:0000256" key="9">
    <source>
        <dbReference type="ARBA" id="ARBA00023277"/>
    </source>
</evidence>
<evidence type="ECO:0000259" key="13">
    <source>
        <dbReference type="Pfam" id="PF19292"/>
    </source>
</evidence>
<evidence type="ECO:0000256" key="6">
    <source>
        <dbReference type="ARBA" id="ARBA00022600"/>
    </source>
</evidence>
<reference evidence="14 15" key="1">
    <citation type="submission" date="2016-12" db="EMBL/GenBank/DDBJ databases">
        <title>Thioflexothrix psekupsii D3 genome sequencing and assembly.</title>
        <authorList>
            <person name="Fomenkov A."/>
            <person name="Vincze T."/>
            <person name="Grabovich M."/>
            <person name="Anton B.P."/>
            <person name="Dubinina G."/>
            <person name="Orlova M."/>
            <person name="Belousova E."/>
            <person name="Roberts R.J."/>
        </authorList>
    </citation>
    <scope>NUCLEOTIDE SEQUENCE [LARGE SCALE GENOMIC DNA]</scope>
    <source>
        <strain evidence="14">D3</strain>
    </source>
</reference>
<comment type="caution">
    <text evidence="14">The sequence shown here is derived from an EMBL/GenBank/DDBJ whole genome shotgun (WGS) entry which is preliminary data.</text>
</comment>
<keyword evidence="7" id="KW-0112">Calmodulin-binding</keyword>
<dbReference type="Proteomes" id="UP000194798">
    <property type="component" value="Unassembled WGS sequence"/>
</dbReference>